<dbReference type="Pfam" id="PF00732">
    <property type="entry name" value="GMC_oxred_N"/>
    <property type="match status" value="1"/>
</dbReference>
<dbReference type="PANTHER" id="PTHR11552">
    <property type="entry name" value="GLUCOSE-METHANOL-CHOLINE GMC OXIDOREDUCTASE"/>
    <property type="match status" value="1"/>
</dbReference>
<reference evidence="6 7" key="1">
    <citation type="submission" date="2024-01" db="EMBL/GenBank/DDBJ databases">
        <title>A draft genome for the cacao thread blight pathogen Marasmiellus scandens.</title>
        <authorList>
            <person name="Baruah I.K."/>
            <person name="Leung J."/>
            <person name="Bukari Y."/>
            <person name="Amoako-Attah I."/>
            <person name="Meinhardt L.W."/>
            <person name="Bailey B.A."/>
            <person name="Cohen S.P."/>
        </authorList>
    </citation>
    <scope>NUCLEOTIDE SEQUENCE [LARGE SCALE GENOMIC DNA]</scope>
    <source>
        <strain evidence="6 7">GH-19</strain>
    </source>
</reference>
<comment type="caution">
    <text evidence="6">The sequence shown here is derived from an EMBL/GenBank/DDBJ whole genome shotgun (WGS) entry which is preliminary data.</text>
</comment>
<keyword evidence="7" id="KW-1185">Reference proteome</keyword>
<dbReference type="Gene3D" id="3.30.560.10">
    <property type="entry name" value="Glucose Oxidase, domain 3"/>
    <property type="match status" value="1"/>
</dbReference>
<dbReference type="Pfam" id="PF05199">
    <property type="entry name" value="GMC_oxred_C"/>
    <property type="match status" value="1"/>
</dbReference>
<evidence type="ECO:0000313" key="6">
    <source>
        <dbReference type="EMBL" id="KAK7436182.1"/>
    </source>
</evidence>
<dbReference type="SUPFAM" id="SSF54373">
    <property type="entry name" value="FAD-linked reductases, C-terminal domain"/>
    <property type="match status" value="1"/>
</dbReference>
<dbReference type="Gene3D" id="3.50.50.60">
    <property type="entry name" value="FAD/NAD(P)-binding domain"/>
    <property type="match status" value="1"/>
</dbReference>
<gene>
    <name evidence="6" type="ORF">VKT23_019258</name>
</gene>
<dbReference type="SUPFAM" id="SSF51905">
    <property type="entry name" value="FAD/NAD(P)-binding domain"/>
    <property type="match status" value="1"/>
</dbReference>
<evidence type="ECO:0000259" key="5">
    <source>
        <dbReference type="PROSITE" id="PS00624"/>
    </source>
</evidence>
<evidence type="ECO:0000256" key="1">
    <source>
        <dbReference type="ARBA" id="ARBA00001974"/>
    </source>
</evidence>
<dbReference type="InterPro" id="IPR036188">
    <property type="entry name" value="FAD/NAD-bd_sf"/>
</dbReference>
<sequence length="609" mass="66428">MSQLAPPTGNYDLIFAGGGTTACICAGRLAAADPSLKILLLEAGPHTHNLDTHVQPARYFQNLAVNETLTYQIGNPSKALNGRAPVVPIGRCVGGGSAVNFQMYTRASPSDYDDWERFGNPGWGSKDLVSLANKAENYQINDSPRHGHDGPLKVSTGGLPTNIEADYLKAAAAYDKDRSLFDDVSDFGEVNGYGKWHKYIDRDTGKRSDAAHHYIYNQDGNKNLVVKDRSRVVRVLFEGNRAVGVEYVDDAANRKAEDRKEIQVSRAMASKCIIISAGAFGSPAILERSGIGSKKLLQSLDVPVLVDLPGVGENYNDHNLVFTGFYATENAHTMDDIFRGTDDEVKPYLEQWLKDGKGLLAHNGIDVGIKLRPSTPKDFAQLGNEFKKTWTDLYANAPDKAVIWSGVFNAYVGTDPFVKGRKYFSGAYFTYYPVSIGHVHIKDGQDPYAPLDFEAGFLDDLSDVAALRFGYKHSRELIRRMGIYRGEIPNCHPKFPEGSAAAVKGECDGPVPADAPDVEYTEEDDKAIDNFHRDTAATTWHSLGTCAMKPRNQNGVVDSSLNVYGVENLKVADMSIAPSNVGSNTYNTAIVIGEKTALILASELGLKTV</sequence>
<dbReference type="PROSITE" id="PS00623">
    <property type="entry name" value="GMC_OXRED_1"/>
    <property type="match status" value="1"/>
</dbReference>
<comment type="similarity">
    <text evidence="2 3">Belongs to the GMC oxidoreductase family.</text>
</comment>
<dbReference type="InterPro" id="IPR012132">
    <property type="entry name" value="GMC_OxRdtase"/>
</dbReference>
<proteinExistence type="inferred from homology"/>
<name>A0ABR1INE0_9AGAR</name>
<dbReference type="PANTHER" id="PTHR11552:SF78">
    <property type="entry name" value="GLUCOSE-METHANOL-CHOLINE OXIDOREDUCTASE N-TERMINAL DOMAIN-CONTAINING PROTEIN"/>
    <property type="match status" value="1"/>
</dbReference>
<evidence type="ECO:0000259" key="4">
    <source>
        <dbReference type="PROSITE" id="PS00623"/>
    </source>
</evidence>
<keyword evidence="3" id="KW-0274">FAD</keyword>
<dbReference type="PIRSF" id="PIRSF000137">
    <property type="entry name" value="Alcohol_oxidase"/>
    <property type="match status" value="1"/>
</dbReference>
<feature type="domain" description="Glucose-methanol-choline oxidoreductase N-terminal" evidence="4">
    <location>
        <begin position="90"/>
        <end position="113"/>
    </location>
</feature>
<dbReference type="InterPro" id="IPR007867">
    <property type="entry name" value="GMC_OxRtase_C"/>
</dbReference>
<protein>
    <recommendedName>
        <fullName evidence="4 5">Glucose-methanol-choline oxidoreductase N-terminal domain-containing protein</fullName>
    </recommendedName>
</protein>
<dbReference type="PROSITE" id="PS00624">
    <property type="entry name" value="GMC_OXRED_2"/>
    <property type="match status" value="1"/>
</dbReference>
<accession>A0ABR1INE0</accession>
<organism evidence="6 7">
    <name type="scientific">Marasmiellus scandens</name>
    <dbReference type="NCBI Taxonomy" id="2682957"/>
    <lineage>
        <taxon>Eukaryota</taxon>
        <taxon>Fungi</taxon>
        <taxon>Dikarya</taxon>
        <taxon>Basidiomycota</taxon>
        <taxon>Agaricomycotina</taxon>
        <taxon>Agaricomycetes</taxon>
        <taxon>Agaricomycetidae</taxon>
        <taxon>Agaricales</taxon>
        <taxon>Marasmiineae</taxon>
        <taxon>Omphalotaceae</taxon>
        <taxon>Marasmiellus</taxon>
    </lineage>
</organism>
<feature type="domain" description="Glucose-methanol-choline oxidoreductase N-terminal" evidence="5">
    <location>
        <begin position="278"/>
        <end position="292"/>
    </location>
</feature>
<keyword evidence="3" id="KW-0285">Flavoprotein</keyword>
<evidence type="ECO:0000313" key="7">
    <source>
        <dbReference type="Proteomes" id="UP001498398"/>
    </source>
</evidence>
<evidence type="ECO:0000256" key="3">
    <source>
        <dbReference type="RuleBase" id="RU003968"/>
    </source>
</evidence>
<comment type="cofactor">
    <cofactor evidence="1">
        <name>FAD</name>
        <dbReference type="ChEBI" id="CHEBI:57692"/>
    </cofactor>
</comment>
<evidence type="ECO:0000256" key="2">
    <source>
        <dbReference type="ARBA" id="ARBA00010790"/>
    </source>
</evidence>
<dbReference type="EMBL" id="JBANRG010000097">
    <property type="protein sequence ID" value="KAK7436182.1"/>
    <property type="molecule type" value="Genomic_DNA"/>
</dbReference>
<dbReference type="InterPro" id="IPR000172">
    <property type="entry name" value="GMC_OxRdtase_N"/>
</dbReference>
<dbReference type="Proteomes" id="UP001498398">
    <property type="component" value="Unassembled WGS sequence"/>
</dbReference>